<feature type="domain" description="Crinkler effector protein N-terminal" evidence="5">
    <location>
        <begin position="25"/>
        <end position="102"/>
    </location>
</feature>
<evidence type="ECO:0000259" key="5">
    <source>
        <dbReference type="Pfam" id="PF20147"/>
    </source>
</evidence>
<evidence type="ECO:0000256" key="2">
    <source>
        <dbReference type="ARBA" id="ARBA00004613"/>
    </source>
</evidence>
<keyword evidence="7" id="KW-1185">Reference proteome</keyword>
<dbReference type="KEGG" id="ache:ACHE_40429A"/>
<evidence type="ECO:0000256" key="1">
    <source>
        <dbReference type="ARBA" id="ARBA00004340"/>
    </source>
</evidence>
<dbReference type="InterPro" id="IPR027417">
    <property type="entry name" value="P-loop_NTPase"/>
</dbReference>
<accession>A0A7R7VNI8</accession>
<dbReference type="RefSeq" id="XP_043136387.1">
    <property type="nucleotide sequence ID" value="XM_043278626.1"/>
</dbReference>
<sequence>MAAAITSWVLNPIQSLTMSRPRTRKLWCAVPSNLREPFSVACFSDQDDIETLKEKIWEKIKERIKDTAPHYSNLTLYSPVVQLNHEEQFRIDDGEFLHPRRMITSNPLFPESKDPDVDIVVVVSGGATPQKQKCSESQHANISQTQPITKDPHVCPRERTVSRLAAILDEVNIVHVRGTPASGKTYISELLRHHYRKGGRRVSLIKKWEGLDFKNPWDSLVKLVEKWNEELGDAPITTFTTTSSKSKHDLSWVLTSNTVILVDEAQMTYSDDVLWNTILKGRQSSLFGYNFRLCLFCSYGSPEAGPDQTFFTPVRLSNQQCISLTPQSQQYSPPIGLFYDKEEFRDVVSRSIPVEYQETFTFDEGAQDYIFALSNGHPGAVESILSTLFQAYRHDIKYRHIKTLTEDHVIWFLEDTATVFQKLSTQPVNRSFPKIPEATGGISDVLNKITEEGSIPFDINDASIKFCYQKGWIHRVALGGHDIAVLPSRLHEKYIEYSIGTMSQRLPVRFNSLPTLCKEILSKFSIMNLRHSAEGKKMSSASQPRPVEAQYQDEFYRGFNHVAGQGVPISSEWSRTKDGRVDFYIPEKKWAVELLRDHGEVDEHISRFKAGGKYHPWLEEKMIKDWIIIDCATSLPTKGFSEPRLWHAVFINDYSELQLYNHQKALIMSVHLYN</sequence>
<dbReference type="Proteomes" id="UP000637239">
    <property type="component" value="Chromosome 4"/>
</dbReference>
<dbReference type="InterPro" id="IPR045379">
    <property type="entry name" value="Crinkler_N"/>
</dbReference>
<evidence type="ECO:0000313" key="7">
    <source>
        <dbReference type="Proteomes" id="UP000637239"/>
    </source>
</evidence>
<evidence type="ECO:0000313" key="6">
    <source>
        <dbReference type="EMBL" id="BCR87865.1"/>
    </source>
</evidence>
<keyword evidence="3" id="KW-0964">Secreted</keyword>
<dbReference type="EMBL" id="AP024419">
    <property type="protein sequence ID" value="BCR87865.1"/>
    <property type="molecule type" value="Genomic_DNA"/>
</dbReference>
<dbReference type="GO" id="GO:0005576">
    <property type="term" value="C:extracellular region"/>
    <property type="evidence" value="ECO:0007669"/>
    <property type="project" value="UniProtKB-SubCell"/>
</dbReference>
<organism evidence="6 7">
    <name type="scientific">Aspergillus chevalieri</name>
    <name type="common">Eurotium chevalieri</name>
    <dbReference type="NCBI Taxonomy" id="182096"/>
    <lineage>
        <taxon>Eukaryota</taxon>
        <taxon>Fungi</taxon>
        <taxon>Dikarya</taxon>
        <taxon>Ascomycota</taxon>
        <taxon>Pezizomycotina</taxon>
        <taxon>Eurotiomycetes</taxon>
        <taxon>Eurotiomycetidae</taxon>
        <taxon>Eurotiales</taxon>
        <taxon>Aspergillaceae</taxon>
        <taxon>Aspergillus</taxon>
        <taxon>Aspergillus subgen. Aspergillus</taxon>
    </lineage>
</organism>
<gene>
    <name evidence="6" type="ORF">ACHE_40429A</name>
</gene>
<dbReference type="GO" id="GO:0043657">
    <property type="term" value="C:host cell"/>
    <property type="evidence" value="ECO:0007669"/>
    <property type="project" value="UniProtKB-SubCell"/>
</dbReference>
<dbReference type="GeneID" id="66982224"/>
<protein>
    <recommendedName>
        <fullName evidence="5">Crinkler effector protein N-terminal domain-containing protein</fullName>
    </recommendedName>
</protein>
<comment type="subcellular location">
    <subcellularLocation>
        <location evidence="1">Host cell</location>
    </subcellularLocation>
    <subcellularLocation>
        <location evidence="2">Secreted</location>
    </subcellularLocation>
</comment>
<dbReference type="Pfam" id="PF20147">
    <property type="entry name" value="Crinkler"/>
    <property type="match status" value="1"/>
</dbReference>
<feature type="compositionally biased region" description="Polar residues" evidence="4">
    <location>
        <begin position="134"/>
        <end position="148"/>
    </location>
</feature>
<evidence type="ECO:0000256" key="4">
    <source>
        <dbReference type="SAM" id="MobiDB-lite"/>
    </source>
</evidence>
<name>A0A7R7VNI8_ASPCH</name>
<dbReference type="SUPFAM" id="SSF52540">
    <property type="entry name" value="P-loop containing nucleoside triphosphate hydrolases"/>
    <property type="match status" value="1"/>
</dbReference>
<dbReference type="AlphaFoldDB" id="A0A7R7VNI8"/>
<proteinExistence type="predicted"/>
<reference evidence="6" key="1">
    <citation type="submission" date="2021-01" db="EMBL/GenBank/DDBJ databases">
        <authorList>
            <consortium name="Aspergillus chevalieri M1 genome sequencing consortium"/>
            <person name="Kazuki M."/>
            <person name="Futagami T."/>
        </authorList>
    </citation>
    <scope>NUCLEOTIDE SEQUENCE</scope>
    <source>
        <strain evidence="6">M1</strain>
    </source>
</reference>
<evidence type="ECO:0000256" key="3">
    <source>
        <dbReference type="ARBA" id="ARBA00022525"/>
    </source>
</evidence>
<reference evidence="6" key="2">
    <citation type="submission" date="2021-02" db="EMBL/GenBank/DDBJ databases">
        <title>Aspergillus chevalieri M1 genome sequence.</title>
        <authorList>
            <person name="Kadooka C."/>
            <person name="Mori K."/>
            <person name="Futagami T."/>
        </authorList>
    </citation>
    <scope>NUCLEOTIDE SEQUENCE</scope>
    <source>
        <strain evidence="6">M1</strain>
    </source>
</reference>
<feature type="region of interest" description="Disordered" evidence="4">
    <location>
        <begin position="134"/>
        <end position="153"/>
    </location>
</feature>